<evidence type="ECO:0008006" key="3">
    <source>
        <dbReference type="Google" id="ProtNLM"/>
    </source>
</evidence>
<sequence>MLLYMPEHKDDPNAVKTLLPWSDFIKERCTGLIDVETITPENKPQLPI</sequence>
<dbReference type="HOGENOM" id="CLU_3000980_0_0_9"/>
<organism evidence="1 2">
    <name type="scientific">Eubacterium plexicaudatum ASF492</name>
    <dbReference type="NCBI Taxonomy" id="1235802"/>
    <lineage>
        <taxon>Bacteria</taxon>
        <taxon>Bacillati</taxon>
        <taxon>Bacillota</taxon>
        <taxon>Clostridia</taxon>
        <taxon>Eubacteriales</taxon>
        <taxon>Eubacteriaceae</taxon>
        <taxon>Eubacterium</taxon>
    </lineage>
</organism>
<dbReference type="AlphaFoldDB" id="N2B9L3"/>
<dbReference type="Proteomes" id="UP000012589">
    <property type="component" value="Unassembled WGS sequence"/>
</dbReference>
<dbReference type="STRING" id="1235802.C823_00574"/>
<keyword evidence="2" id="KW-1185">Reference proteome</keyword>
<gene>
    <name evidence="1" type="ORF">C823_00574</name>
</gene>
<reference evidence="1 2" key="1">
    <citation type="journal article" date="2014" name="Genome Announc.">
        <title>Draft genome sequences of the altered schaedler flora, a defined bacterial community from gnotobiotic mice.</title>
        <authorList>
            <person name="Wannemuehler M.J."/>
            <person name="Overstreet A.M."/>
            <person name="Ward D.V."/>
            <person name="Phillips G.J."/>
        </authorList>
    </citation>
    <scope>NUCLEOTIDE SEQUENCE [LARGE SCALE GENOMIC DNA]</scope>
    <source>
        <strain evidence="1 2">ASF492</strain>
    </source>
</reference>
<name>N2B9L3_9FIRM</name>
<accession>N2B9L3</accession>
<protein>
    <recommendedName>
        <fullName evidence="3">Transposase IS66 C-terminal domain-containing protein</fullName>
    </recommendedName>
</protein>
<evidence type="ECO:0000313" key="2">
    <source>
        <dbReference type="Proteomes" id="UP000012589"/>
    </source>
</evidence>
<comment type="caution">
    <text evidence="1">The sequence shown here is derived from an EMBL/GenBank/DDBJ whole genome shotgun (WGS) entry which is preliminary data.</text>
</comment>
<evidence type="ECO:0000313" key="1">
    <source>
        <dbReference type="EMBL" id="EMZ37086.1"/>
    </source>
</evidence>
<proteinExistence type="predicted"/>
<dbReference type="EMBL" id="AQFT01000015">
    <property type="protein sequence ID" value="EMZ37086.1"/>
    <property type="molecule type" value="Genomic_DNA"/>
</dbReference>